<evidence type="ECO:0000313" key="3">
    <source>
        <dbReference type="Proteomes" id="UP000252174"/>
    </source>
</evidence>
<name>A0A369ARW1_9BURK</name>
<dbReference type="Proteomes" id="UP000252174">
    <property type="component" value="Unassembled WGS sequence"/>
</dbReference>
<accession>A0A369ARW1</accession>
<evidence type="ECO:0008006" key="4">
    <source>
        <dbReference type="Google" id="ProtNLM"/>
    </source>
</evidence>
<feature type="signal peptide" evidence="1">
    <location>
        <begin position="1"/>
        <end position="30"/>
    </location>
</feature>
<keyword evidence="1" id="KW-0732">Signal</keyword>
<dbReference type="RefSeq" id="WP_114482085.1">
    <property type="nucleotide sequence ID" value="NZ_QPJU01000001.1"/>
</dbReference>
<evidence type="ECO:0000313" key="2">
    <source>
        <dbReference type="EMBL" id="RCX11961.1"/>
    </source>
</evidence>
<comment type="caution">
    <text evidence="2">The sequence shown here is derived from an EMBL/GenBank/DDBJ whole genome shotgun (WGS) entry which is preliminary data.</text>
</comment>
<organism evidence="2 3">
    <name type="scientific">Extensimonas vulgaris</name>
    <dbReference type="NCBI Taxonomy" id="1031594"/>
    <lineage>
        <taxon>Bacteria</taxon>
        <taxon>Pseudomonadati</taxon>
        <taxon>Pseudomonadota</taxon>
        <taxon>Betaproteobacteria</taxon>
        <taxon>Burkholderiales</taxon>
        <taxon>Comamonadaceae</taxon>
        <taxon>Extensimonas</taxon>
    </lineage>
</organism>
<keyword evidence="3" id="KW-1185">Reference proteome</keyword>
<reference evidence="2 3" key="1">
    <citation type="submission" date="2018-07" db="EMBL/GenBank/DDBJ databases">
        <title>Genomic Encyclopedia of Type Strains, Phase IV (KMG-IV): sequencing the most valuable type-strain genomes for metagenomic binning, comparative biology and taxonomic classification.</title>
        <authorList>
            <person name="Goeker M."/>
        </authorList>
    </citation>
    <scope>NUCLEOTIDE SEQUENCE [LARGE SCALE GENOMIC DNA]</scope>
    <source>
        <strain evidence="2 3">DSM 100911</strain>
    </source>
</reference>
<sequence>MKKARFSSRSAVAALGLGAALLLGAGAAQARDSVYWSVGVASPGVAVGVSNAYPAVVAPVAPVVAVAPAPVYYAPPPVVYAPRPVYYAPPVMVAPRGWYRGGHHHHEHGWEGHRR</sequence>
<dbReference type="EMBL" id="QPJU01000001">
    <property type="protein sequence ID" value="RCX11961.1"/>
    <property type="molecule type" value="Genomic_DNA"/>
</dbReference>
<feature type="chain" id="PRO_5016744645" description="PXPV repeat-containing protein" evidence="1">
    <location>
        <begin position="31"/>
        <end position="115"/>
    </location>
</feature>
<gene>
    <name evidence="2" type="ORF">DFR45_101499</name>
</gene>
<proteinExistence type="predicted"/>
<evidence type="ECO:0000256" key="1">
    <source>
        <dbReference type="SAM" id="SignalP"/>
    </source>
</evidence>
<dbReference type="AlphaFoldDB" id="A0A369ARW1"/>
<protein>
    <recommendedName>
        <fullName evidence="4">PXPV repeat-containing protein</fullName>
    </recommendedName>
</protein>